<reference evidence="1 2" key="1">
    <citation type="submission" date="2018-05" db="EMBL/GenBank/DDBJ databases">
        <title>Genomic Encyclopedia of Archaeal and Bacterial Type Strains, Phase II (KMG-II): from individual species to whole genera.</title>
        <authorList>
            <person name="Goeker M."/>
        </authorList>
    </citation>
    <scope>NUCLEOTIDE SEQUENCE [LARGE SCALE GENOMIC DNA]</scope>
    <source>
        <strain evidence="1 2">DSM 19975</strain>
    </source>
</reference>
<sequence length="93" mass="11331">MILFSKRNLHYTDYKWNAYLYNDPRVTGKPDDTIFTKEEGNEVIYLINKLMLMWDYRFANTGNKMEKLIHDQLPPEITRQDEVQEWLKVNLKF</sequence>
<name>A0A316H2V6_9SPHI</name>
<gene>
    <name evidence="1" type="ORF">LX99_04187</name>
</gene>
<dbReference type="RefSeq" id="WP_022833262.1">
    <property type="nucleotide sequence ID" value="NZ_QGHA01000010.1"/>
</dbReference>
<proteinExistence type="predicted"/>
<organism evidence="1 2">
    <name type="scientific">Mucilaginibacter oryzae</name>
    <dbReference type="NCBI Taxonomy" id="468058"/>
    <lineage>
        <taxon>Bacteria</taxon>
        <taxon>Pseudomonadati</taxon>
        <taxon>Bacteroidota</taxon>
        <taxon>Sphingobacteriia</taxon>
        <taxon>Sphingobacteriales</taxon>
        <taxon>Sphingobacteriaceae</taxon>
        <taxon>Mucilaginibacter</taxon>
    </lineage>
</organism>
<accession>A0A316H2V6</accession>
<dbReference type="EMBL" id="QGHA01000010">
    <property type="protein sequence ID" value="PWK73801.1"/>
    <property type="molecule type" value="Genomic_DNA"/>
</dbReference>
<protein>
    <submittedName>
        <fullName evidence="1">Uncharacterized protein</fullName>
    </submittedName>
</protein>
<keyword evidence="2" id="KW-1185">Reference proteome</keyword>
<dbReference type="Proteomes" id="UP000245678">
    <property type="component" value="Unassembled WGS sequence"/>
</dbReference>
<evidence type="ECO:0000313" key="1">
    <source>
        <dbReference type="EMBL" id="PWK73801.1"/>
    </source>
</evidence>
<evidence type="ECO:0000313" key="2">
    <source>
        <dbReference type="Proteomes" id="UP000245678"/>
    </source>
</evidence>
<comment type="caution">
    <text evidence="1">The sequence shown here is derived from an EMBL/GenBank/DDBJ whole genome shotgun (WGS) entry which is preliminary data.</text>
</comment>
<dbReference type="AlphaFoldDB" id="A0A316H2V6"/>